<dbReference type="RefSeq" id="WP_188698572.1">
    <property type="nucleotide sequence ID" value="NZ_BMLS01000008.1"/>
</dbReference>
<dbReference type="AlphaFoldDB" id="A0A917Z4F0"/>
<proteinExistence type="predicted"/>
<evidence type="ECO:0000313" key="1">
    <source>
        <dbReference type="EMBL" id="GGO74086.1"/>
    </source>
</evidence>
<reference evidence="1" key="2">
    <citation type="submission" date="2020-09" db="EMBL/GenBank/DDBJ databases">
        <authorList>
            <person name="Sun Q."/>
            <person name="Zhou Y."/>
        </authorList>
    </citation>
    <scope>NUCLEOTIDE SEQUENCE</scope>
    <source>
        <strain evidence="1">CGMCC 1.7086</strain>
    </source>
</reference>
<comment type="caution">
    <text evidence="1">The sequence shown here is derived from an EMBL/GenBank/DDBJ whole genome shotgun (WGS) entry which is preliminary data.</text>
</comment>
<dbReference type="InterPro" id="IPR027417">
    <property type="entry name" value="P-loop_NTPase"/>
</dbReference>
<name>A0A917Z4F0_9ALTE</name>
<protein>
    <submittedName>
        <fullName evidence="1">DUF1611 domain-containing protein</fullName>
    </submittedName>
</protein>
<reference evidence="1" key="1">
    <citation type="journal article" date="2014" name="Int. J. Syst. Evol. Microbiol.">
        <title>Complete genome sequence of Corynebacterium casei LMG S-19264T (=DSM 44701T), isolated from a smear-ripened cheese.</title>
        <authorList>
            <consortium name="US DOE Joint Genome Institute (JGI-PGF)"/>
            <person name="Walter F."/>
            <person name="Albersmeier A."/>
            <person name="Kalinowski J."/>
            <person name="Ruckert C."/>
        </authorList>
    </citation>
    <scope>NUCLEOTIDE SEQUENCE</scope>
    <source>
        <strain evidence="1">CGMCC 1.7086</strain>
    </source>
</reference>
<dbReference type="EMBL" id="BMLS01000008">
    <property type="protein sequence ID" value="GGO74086.1"/>
    <property type="molecule type" value="Genomic_DNA"/>
</dbReference>
<gene>
    <name evidence="1" type="ORF">GCM10010982_36070</name>
</gene>
<evidence type="ECO:0000313" key="2">
    <source>
        <dbReference type="Proteomes" id="UP000606935"/>
    </source>
</evidence>
<sequence>MSASTYTTAQRLQAAKRAFVTRRVLSDDMQGLTDLNHIPQSGDLVLARVTEIGHHTKIERIDGRKATLYEGDEIILAFGNRYAPDQFEALVPQDLAACHMVAAGGIAGLAIGWHSRIEMPTQIEPIGLITNAAGNVVNVADYKLPAHRHGITQISVPSVVVVGTSMNAGKTTTAANLIHGLTTAGHTVGAMKITGTGAGGDLWLMKDSGAAQVLDFTDAGYPTSFNIGIEKAKEIYPVLAAELMRKGCTAIVIEVADGIYQQETRAILQCNKFKQQFSNVLFAAREAMGAQSGASWLQEQGYLVQGISGRICASPLATREAADVLDMAVYGLEDLRDPAKACGIIGQDDYPSQAGIA</sequence>
<keyword evidence="2" id="KW-1185">Reference proteome</keyword>
<organism evidence="1 2">
    <name type="scientific">Bowmanella pacifica</name>
    <dbReference type="NCBI Taxonomy" id="502051"/>
    <lineage>
        <taxon>Bacteria</taxon>
        <taxon>Pseudomonadati</taxon>
        <taxon>Pseudomonadota</taxon>
        <taxon>Gammaproteobacteria</taxon>
        <taxon>Alteromonadales</taxon>
        <taxon>Alteromonadaceae</taxon>
        <taxon>Bowmanella</taxon>
    </lineage>
</organism>
<dbReference type="Proteomes" id="UP000606935">
    <property type="component" value="Unassembled WGS sequence"/>
</dbReference>
<dbReference type="Gene3D" id="3.40.50.300">
    <property type="entry name" value="P-loop containing nucleotide triphosphate hydrolases"/>
    <property type="match status" value="1"/>
</dbReference>
<dbReference type="SUPFAM" id="SSF52540">
    <property type="entry name" value="P-loop containing nucleoside triphosphate hydrolases"/>
    <property type="match status" value="1"/>
</dbReference>
<accession>A0A917Z4F0</accession>